<evidence type="ECO:0000259" key="2">
    <source>
        <dbReference type="PROSITE" id="PS50106"/>
    </source>
</evidence>
<dbReference type="GO" id="GO:0005886">
    <property type="term" value="C:plasma membrane"/>
    <property type="evidence" value="ECO:0007669"/>
    <property type="project" value="TreeGrafter"/>
</dbReference>
<feature type="domain" description="PDZ" evidence="2">
    <location>
        <begin position="70"/>
        <end position="127"/>
    </location>
</feature>
<feature type="domain" description="PDZ" evidence="2">
    <location>
        <begin position="154"/>
        <end position="214"/>
    </location>
</feature>
<dbReference type="SMART" id="SM00228">
    <property type="entry name" value="PDZ"/>
    <property type="match status" value="2"/>
</dbReference>
<gene>
    <name evidence="3" type="ORF">QYF61_008996</name>
</gene>
<dbReference type="GO" id="GO:0005634">
    <property type="term" value="C:nucleus"/>
    <property type="evidence" value="ECO:0007669"/>
    <property type="project" value="TreeGrafter"/>
</dbReference>
<dbReference type="PANTHER" id="PTHR46848:SF1">
    <property type="entry name" value="REGULATOR OF G-PROTEIN SIGNALING 3"/>
    <property type="match status" value="1"/>
</dbReference>
<feature type="compositionally biased region" description="Basic and acidic residues" evidence="1">
    <location>
        <begin position="250"/>
        <end position="259"/>
    </location>
</feature>
<keyword evidence="4" id="KW-1185">Reference proteome</keyword>
<protein>
    <recommendedName>
        <fullName evidence="2">PDZ domain-containing protein</fullName>
    </recommendedName>
</protein>
<dbReference type="InterPro" id="IPR001478">
    <property type="entry name" value="PDZ"/>
</dbReference>
<sequence>MEENRESFDPVVGQTCCRSTDWSELGPTGLAGGSSRVGGRTKSRLRAAAGLCASVPVLETFWSEEHKTQVAAMPATNQGWPEAFGFKIGGTGPCYVLWVQEGSSAAVAGLRPGDEVLEIEGQPVSSLGCEALLGLARRCSNVPPSIGVVSRLQHADIAPGPRGCFGFELASGSPPRVASVGPDSPAAACGIEPGDYVLEVNGMPAMLQEAAAALVGSCHGRSLRLGLLRPQRGAGTRDPVPSADAVRQERKQKAQEFSKKVRPGHGASVRGSEDPLHRAVWRLPHSAFAALWDGGMLLAWAPGWGADWGLQCPREESDNYRENRWMLQRAWRSSGG</sequence>
<organism evidence="3 4">
    <name type="scientific">Mycteria americana</name>
    <name type="common">Wood stork</name>
    <dbReference type="NCBI Taxonomy" id="33587"/>
    <lineage>
        <taxon>Eukaryota</taxon>
        <taxon>Metazoa</taxon>
        <taxon>Chordata</taxon>
        <taxon>Craniata</taxon>
        <taxon>Vertebrata</taxon>
        <taxon>Euteleostomi</taxon>
        <taxon>Archelosauria</taxon>
        <taxon>Archosauria</taxon>
        <taxon>Dinosauria</taxon>
        <taxon>Saurischia</taxon>
        <taxon>Theropoda</taxon>
        <taxon>Coelurosauria</taxon>
        <taxon>Aves</taxon>
        <taxon>Neognathae</taxon>
        <taxon>Neoaves</taxon>
        <taxon>Aequornithes</taxon>
        <taxon>Ciconiiformes</taxon>
        <taxon>Ciconiidae</taxon>
        <taxon>Mycteria</taxon>
    </lineage>
</organism>
<dbReference type="CDD" id="cd06743">
    <property type="entry name" value="PDZ1_L-delphilin-like"/>
    <property type="match status" value="1"/>
</dbReference>
<dbReference type="AlphaFoldDB" id="A0AAN7MX71"/>
<dbReference type="PANTHER" id="PTHR46848">
    <property type="entry name" value="REGULATOR OF G-PROTEIN SIGNALING 3"/>
    <property type="match status" value="1"/>
</dbReference>
<accession>A0AAN7MX71</accession>
<dbReference type="EMBL" id="JAUNZN010000012">
    <property type="protein sequence ID" value="KAK4813491.1"/>
    <property type="molecule type" value="Genomic_DNA"/>
</dbReference>
<dbReference type="PROSITE" id="PS50106">
    <property type="entry name" value="PDZ"/>
    <property type="match status" value="2"/>
</dbReference>
<evidence type="ECO:0000313" key="4">
    <source>
        <dbReference type="Proteomes" id="UP001333110"/>
    </source>
</evidence>
<evidence type="ECO:0000313" key="3">
    <source>
        <dbReference type="EMBL" id="KAK4813491.1"/>
    </source>
</evidence>
<reference evidence="3 4" key="1">
    <citation type="journal article" date="2023" name="J. Hered.">
        <title>Chromosome-level genome of the wood stork (Mycteria americana) provides insight into avian chromosome evolution.</title>
        <authorList>
            <person name="Flamio R. Jr."/>
            <person name="Ramstad K.M."/>
        </authorList>
    </citation>
    <scope>NUCLEOTIDE SEQUENCE [LARGE SCALE GENOMIC DNA]</scope>
    <source>
        <strain evidence="3">JAX WOST 10</strain>
    </source>
</reference>
<dbReference type="InterPro" id="IPR041489">
    <property type="entry name" value="PDZ_6"/>
</dbReference>
<comment type="caution">
    <text evidence="3">The sequence shown here is derived from an EMBL/GenBank/DDBJ whole genome shotgun (WGS) entry which is preliminary data.</text>
</comment>
<name>A0AAN7MX71_MYCAM</name>
<dbReference type="InterPro" id="IPR036034">
    <property type="entry name" value="PDZ_sf"/>
</dbReference>
<feature type="region of interest" description="Disordered" evidence="1">
    <location>
        <begin position="250"/>
        <end position="272"/>
    </location>
</feature>
<dbReference type="Gene3D" id="2.30.42.10">
    <property type="match status" value="2"/>
</dbReference>
<dbReference type="Proteomes" id="UP001333110">
    <property type="component" value="Unassembled WGS sequence"/>
</dbReference>
<proteinExistence type="predicted"/>
<evidence type="ECO:0000256" key="1">
    <source>
        <dbReference type="SAM" id="MobiDB-lite"/>
    </source>
</evidence>
<dbReference type="SUPFAM" id="SSF50156">
    <property type="entry name" value="PDZ domain-like"/>
    <property type="match status" value="2"/>
</dbReference>
<dbReference type="Pfam" id="PF17820">
    <property type="entry name" value="PDZ_6"/>
    <property type="match status" value="2"/>
</dbReference>